<keyword evidence="2" id="KW-1185">Reference proteome</keyword>
<protein>
    <submittedName>
        <fullName evidence="1">Uncharacterized protein</fullName>
    </submittedName>
</protein>
<reference evidence="1" key="1">
    <citation type="submission" date="2020-04" db="EMBL/GenBank/DDBJ databases">
        <authorList>
            <person name="Alioto T."/>
            <person name="Alioto T."/>
            <person name="Gomez Garrido J."/>
        </authorList>
    </citation>
    <scope>NUCLEOTIDE SEQUENCE</scope>
    <source>
        <strain evidence="1">A484AB</strain>
    </source>
</reference>
<dbReference type="InterPro" id="IPR043502">
    <property type="entry name" value="DNA/RNA_pol_sf"/>
</dbReference>
<dbReference type="PANTHER" id="PTHR37984:SF5">
    <property type="entry name" value="PROTEIN NYNRIN-LIKE"/>
    <property type="match status" value="1"/>
</dbReference>
<proteinExistence type="predicted"/>
<accession>A0A7D9LM92</accession>
<evidence type="ECO:0000313" key="1">
    <source>
        <dbReference type="EMBL" id="CAB4034991.1"/>
    </source>
</evidence>
<dbReference type="EMBL" id="CACRXK020020601">
    <property type="protein sequence ID" value="CAB4034991.1"/>
    <property type="molecule type" value="Genomic_DNA"/>
</dbReference>
<dbReference type="Proteomes" id="UP001152795">
    <property type="component" value="Unassembled WGS sequence"/>
</dbReference>
<dbReference type="SUPFAM" id="SSF56672">
    <property type="entry name" value="DNA/RNA polymerases"/>
    <property type="match status" value="1"/>
</dbReference>
<sequence length="302" mass="34087">MLGKLVASYNDILQGIGKLKGVKVTLHIDETVKPVAQKHKRVPFHLGDKVEAELSRLEEAGINETVDSATDWISPIVIAPKKDSNEIRISRYFPPEDDHYRALSATFQRLRESGLTLKRSTCEFGKTSIMFFGLVFSDQGISTDPEKVEALQHLSAPSNQAELRSFLGMANYSSQFIHNYATIVAPLRDLTRKNVVYQPGKLNPADYTSRQPLPLSRCSKRELKESAELEAHVNWVVTNDVPPSLKIKEIRSATHRDPVLCDLYKIIENQHGAKFDGAKFRQYRNVAEELSIAKGVILRFER</sequence>
<evidence type="ECO:0000313" key="2">
    <source>
        <dbReference type="Proteomes" id="UP001152795"/>
    </source>
</evidence>
<dbReference type="OrthoDB" id="10060843at2759"/>
<dbReference type="Gene3D" id="3.30.70.270">
    <property type="match status" value="2"/>
</dbReference>
<comment type="caution">
    <text evidence="1">The sequence shown here is derived from an EMBL/GenBank/DDBJ whole genome shotgun (WGS) entry which is preliminary data.</text>
</comment>
<dbReference type="InterPro" id="IPR043128">
    <property type="entry name" value="Rev_trsase/Diguanyl_cyclase"/>
</dbReference>
<dbReference type="PANTHER" id="PTHR37984">
    <property type="entry name" value="PROTEIN CBG26694"/>
    <property type="match status" value="1"/>
</dbReference>
<name>A0A7D9LM92_PARCT</name>
<dbReference type="AlphaFoldDB" id="A0A7D9LM92"/>
<dbReference type="InterPro" id="IPR050951">
    <property type="entry name" value="Retrovirus_Pol_polyprotein"/>
</dbReference>
<dbReference type="Gene3D" id="3.10.10.10">
    <property type="entry name" value="HIV Type 1 Reverse Transcriptase, subunit A, domain 1"/>
    <property type="match status" value="1"/>
</dbReference>
<organism evidence="1 2">
    <name type="scientific">Paramuricea clavata</name>
    <name type="common">Red gorgonian</name>
    <name type="synonym">Violescent sea-whip</name>
    <dbReference type="NCBI Taxonomy" id="317549"/>
    <lineage>
        <taxon>Eukaryota</taxon>
        <taxon>Metazoa</taxon>
        <taxon>Cnidaria</taxon>
        <taxon>Anthozoa</taxon>
        <taxon>Octocorallia</taxon>
        <taxon>Malacalcyonacea</taxon>
        <taxon>Plexauridae</taxon>
        <taxon>Paramuricea</taxon>
    </lineage>
</organism>
<gene>
    <name evidence="1" type="ORF">PACLA_8A048525</name>
</gene>